<dbReference type="SUPFAM" id="SSF52151">
    <property type="entry name" value="FabD/lysophospholipase-like"/>
    <property type="match status" value="1"/>
</dbReference>
<dbReference type="Pfam" id="PF00698">
    <property type="entry name" value="Acyl_transf_1"/>
    <property type="match status" value="1"/>
</dbReference>
<dbReference type="AlphaFoldDB" id="A0ABD0YLQ4"/>
<protein>
    <recommendedName>
        <fullName evidence="1">Malonyl-CoA:ACP transacylase (MAT) domain-containing protein</fullName>
    </recommendedName>
</protein>
<sequence length="305" mass="32617">MGSQWPGMGTSLMKLPTFAEAIQKCHAALEPKGVDLINILTNPDPSTFDSILNSFVGIAAVQIGLVDVLRALGITPDGIVGHSVGELGCAYADGCFTAEQMILSAHARGRASIETELVRGKMAAVGMGYDEIKNMIPSSIEVACHNAGDSCTLSGPDKDVEEFVGQLKAKGVFAKLVNVGNIAYHSRYIRPAAPALLKYLEEVIPTPKPRSATWISSSLPKSQWDSPVAKNSSAEYHTNNLLSPVLFHEAAKEIPADAIVIEIAPHGLLQAILKRSHSSCVNIPLTNKSSKEGLEYLLQSIGRYE</sequence>
<dbReference type="PANTHER" id="PTHR43775">
    <property type="entry name" value="FATTY ACID SYNTHASE"/>
    <property type="match status" value="1"/>
</dbReference>
<reference evidence="2 3" key="1">
    <citation type="submission" date="2024-07" db="EMBL/GenBank/DDBJ databases">
        <title>Chromosome-level genome assembly of the water stick insect Ranatra chinensis (Heteroptera: Nepidae).</title>
        <authorList>
            <person name="Liu X."/>
        </authorList>
    </citation>
    <scope>NUCLEOTIDE SEQUENCE [LARGE SCALE GENOMIC DNA]</scope>
    <source>
        <strain evidence="2">Cailab_2021Rc</strain>
        <tissue evidence="2">Muscle</tissue>
    </source>
</reference>
<accession>A0ABD0YLQ4</accession>
<dbReference type="InterPro" id="IPR016036">
    <property type="entry name" value="Malonyl_transacylase_ACP-bd"/>
</dbReference>
<dbReference type="SUPFAM" id="SSF55048">
    <property type="entry name" value="Probable ACP-binding domain of malonyl-CoA ACP transacylase"/>
    <property type="match status" value="1"/>
</dbReference>
<comment type="caution">
    <text evidence="2">The sequence shown here is derived from an EMBL/GenBank/DDBJ whole genome shotgun (WGS) entry which is preliminary data.</text>
</comment>
<name>A0ABD0YLQ4_9HEMI</name>
<keyword evidence="3" id="KW-1185">Reference proteome</keyword>
<evidence type="ECO:0000313" key="3">
    <source>
        <dbReference type="Proteomes" id="UP001558652"/>
    </source>
</evidence>
<dbReference type="Proteomes" id="UP001558652">
    <property type="component" value="Unassembled WGS sequence"/>
</dbReference>
<organism evidence="2 3">
    <name type="scientific">Ranatra chinensis</name>
    <dbReference type="NCBI Taxonomy" id="642074"/>
    <lineage>
        <taxon>Eukaryota</taxon>
        <taxon>Metazoa</taxon>
        <taxon>Ecdysozoa</taxon>
        <taxon>Arthropoda</taxon>
        <taxon>Hexapoda</taxon>
        <taxon>Insecta</taxon>
        <taxon>Pterygota</taxon>
        <taxon>Neoptera</taxon>
        <taxon>Paraneoptera</taxon>
        <taxon>Hemiptera</taxon>
        <taxon>Heteroptera</taxon>
        <taxon>Panheteroptera</taxon>
        <taxon>Nepomorpha</taxon>
        <taxon>Nepidae</taxon>
        <taxon>Ranatrinae</taxon>
        <taxon>Ranatra</taxon>
    </lineage>
</organism>
<dbReference type="InterPro" id="IPR016035">
    <property type="entry name" value="Acyl_Trfase/lysoPLipase"/>
</dbReference>
<dbReference type="Gene3D" id="3.40.366.10">
    <property type="entry name" value="Malonyl-Coenzyme A Acyl Carrier Protein, domain 2"/>
    <property type="match status" value="1"/>
</dbReference>
<evidence type="ECO:0000259" key="1">
    <source>
        <dbReference type="SMART" id="SM00827"/>
    </source>
</evidence>
<proteinExistence type="predicted"/>
<gene>
    <name evidence="2" type="ORF">AAG570_010157</name>
</gene>
<dbReference type="PANTHER" id="PTHR43775:SF23">
    <property type="entry name" value="FATTY ACID SYNTHASE 3"/>
    <property type="match status" value="1"/>
</dbReference>
<dbReference type="SMART" id="SM00827">
    <property type="entry name" value="PKS_AT"/>
    <property type="match status" value="1"/>
</dbReference>
<evidence type="ECO:0000313" key="2">
    <source>
        <dbReference type="EMBL" id="KAL1132200.1"/>
    </source>
</evidence>
<feature type="domain" description="Malonyl-CoA:ACP transacylase (MAT)" evidence="1">
    <location>
        <begin position="1"/>
        <end position="290"/>
    </location>
</feature>
<dbReference type="EMBL" id="JBFDAA010000005">
    <property type="protein sequence ID" value="KAL1132200.1"/>
    <property type="molecule type" value="Genomic_DNA"/>
</dbReference>
<dbReference type="InterPro" id="IPR014043">
    <property type="entry name" value="Acyl_transferase_dom"/>
</dbReference>
<dbReference type="InterPro" id="IPR001227">
    <property type="entry name" value="Ac_transferase_dom_sf"/>
</dbReference>
<dbReference type="InterPro" id="IPR050091">
    <property type="entry name" value="PKS_NRPS_Biosynth_Enz"/>
</dbReference>